<feature type="transmembrane region" description="Helical" evidence="7">
    <location>
        <begin position="87"/>
        <end position="106"/>
    </location>
</feature>
<evidence type="ECO:0000256" key="7">
    <source>
        <dbReference type="SAM" id="Phobius"/>
    </source>
</evidence>
<dbReference type="Proteomes" id="UP001278500">
    <property type="component" value="Unassembled WGS sequence"/>
</dbReference>
<protein>
    <recommendedName>
        <fullName evidence="8">Rhodopsin domain-containing protein</fullName>
    </recommendedName>
</protein>
<sequence length="357" mass="39706">MPVYVSLSSNPRGALILAIFWSILAVCTTFVGLRLYCKIIRGRRLWWDDHLLIAAWALFFTNAAIVTTSVRMGYGLHNNDVPVGNRMLLYILGNITGTTSVLYVLFSKISFAVTLLRLTDGWLKRLIWFIIITLTLCQLSSSITFWLLCNPPEATYDPDIKVKKCWGPTGLLAYSIALGIYSALCDIVLALLPWRILLRFHMYRGEKVGVAVAMSMGVFAGIAGFIKVSTVGKMESDDFSYEGFILVICALVEGACAVMAASIPALRALFIHVFETPEQPSIDVVVDSNRSAGASARRARSDWDERKYENRSDDGILAIPPASSSSMDRSVETDIERDSPRPLSNWFEMQHWKSAKG</sequence>
<dbReference type="GO" id="GO:0016020">
    <property type="term" value="C:membrane"/>
    <property type="evidence" value="ECO:0007669"/>
    <property type="project" value="UniProtKB-SubCell"/>
</dbReference>
<evidence type="ECO:0000256" key="3">
    <source>
        <dbReference type="ARBA" id="ARBA00022989"/>
    </source>
</evidence>
<feature type="transmembrane region" description="Helical" evidence="7">
    <location>
        <begin position="208"/>
        <end position="231"/>
    </location>
</feature>
<keyword evidence="3 7" id="KW-1133">Transmembrane helix</keyword>
<evidence type="ECO:0000313" key="10">
    <source>
        <dbReference type="Proteomes" id="UP001278500"/>
    </source>
</evidence>
<proteinExistence type="inferred from homology"/>
<dbReference type="InterPro" id="IPR052337">
    <property type="entry name" value="SAT4-like"/>
</dbReference>
<feature type="compositionally biased region" description="Basic and acidic residues" evidence="6">
    <location>
        <begin position="299"/>
        <end position="314"/>
    </location>
</feature>
<feature type="transmembrane region" description="Helical" evidence="7">
    <location>
        <begin position="49"/>
        <end position="67"/>
    </location>
</feature>
<comment type="similarity">
    <text evidence="5">Belongs to the SAT4 family.</text>
</comment>
<evidence type="ECO:0000313" key="9">
    <source>
        <dbReference type="EMBL" id="KAK3355179.1"/>
    </source>
</evidence>
<feature type="transmembrane region" description="Helical" evidence="7">
    <location>
        <begin position="14"/>
        <end position="37"/>
    </location>
</feature>
<dbReference type="RefSeq" id="XP_062686557.1">
    <property type="nucleotide sequence ID" value="XM_062823963.1"/>
</dbReference>
<evidence type="ECO:0000256" key="6">
    <source>
        <dbReference type="SAM" id="MobiDB-lite"/>
    </source>
</evidence>
<keyword evidence="4 7" id="KW-0472">Membrane</keyword>
<feature type="transmembrane region" description="Helical" evidence="7">
    <location>
        <begin position="126"/>
        <end position="148"/>
    </location>
</feature>
<feature type="transmembrane region" description="Helical" evidence="7">
    <location>
        <begin position="243"/>
        <end position="266"/>
    </location>
</feature>
<evidence type="ECO:0000256" key="2">
    <source>
        <dbReference type="ARBA" id="ARBA00022692"/>
    </source>
</evidence>
<gene>
    <name evidence="9" type="ORF">B0H65DRAFT_415105</name>
</gene>
<dbReference type="EMBL" id="JAUEPP010000001">
    <property type="protein sequence ID" value="KAK3355179.1"/>
    <property type="molecule type" value="Genomic_DNA"/>
</dbReference>
<reference evidence="9" key="1">
    <citation type="journal article" date="2023" name="Mol. Phylogenet. Evol.">
        <title>Genome-scale phylogeny and comparative genomics of the fungal order Sordariales.</title>
        <authorList>
            <person name="Hensen N."/>
            <person name="Bonometti L."/>
            <person name="Westerberg I."/>
            <person name="Brannstrom I.O."/>
            <person name="Guillou S."/>
            <person name="Cros-Aarteil S."/>
            <person name="Calhoun S."/>
            <person name="Haridas S."/>
            <person name="Kuo A."/>
            <person name="Mondo S."/>
            <person name="Pangilinan J."/>
            <person name="Riley R."/>
            <person name="LaButti K."/>
            <person name="Andreopoulos B."/>
            <person name="Lipzen A."/>
            <person name="Chen C."/>
            <person name="Yan M."/>
            <person name="Daum C."/>
            <person name="Ng V."/>
            <person name="Clum A."/>
            <person name="Steindorff A."/>
            <person name="Ohm R.A."/>
            <person name="Martin F."/>
            <person name="Silar P."/>
            <person name="Natvig D.O."/>
            <person name="Lalanne C."/>
            <person name="Gautier V."/>
            <person name="Ament-Velasquez S.L."/>
            <person name="Kruys A."/>
            <person name="Hutchinson M.I."/>
            <person name="Powell A.J."/>
            <person name="Barry K."/>
            <person name="Miller A.N."/>
            <person name="Grigoriev I.V."/>
            <person name="Debuchy R."/>
            <person name="Gladieux P."/>
            <person name="Hiltunen Thoren M."/>
            <person name="Johannesson H."/>
        </authorList>
    </citation>
    <scope>NUCLEOTIDE SEQUENCE</scope>
    <source>
        <strain evidence="9">CBS 560.94</strain>
    </source>
</reference>
<dbReference type="AlphaFoldDB" id="A0AAE0JQH6"/>
<feature type="transmembrane region" description="Helical" evidence="7">
    <location>
        <begin position="171"/>
        <end position="196"/>
    </location>
</feature>
<comment type="subcellular location">
    <subcellularLocation>
        <location evidence="1">Membrane</location>
        <topology evidence="1">Multi-pass membrane protein</topology>
    </subcellularLocation>
</comment>
<accession>A0AAE0JQH6</accession>
<organism evidence="9 10">
    <name type="scientific">Neurospora tetraspora</name>
    <dbReference type="NCBI Taxonomy" id="94610"/>
    <lineage>
        <taxon>Eukaryota</taxon>
        <taxon>Fungi</taxon>
        <taxon>Dikarya</taxon>
        <taxon>Ascomycota</taxon>
        <taxon>Pezizomycotina</taxon>
        <taxon>Sordariomycetes</taxon>
        <taxon>Sordariomycetidae</taxon>
        <taxon>Sordariales</taxon>
        <taxon>Sordariaceae</taxon>
        <taxon>Neurospora</taxon>
    </lineage>
</organism>
<dbReference type="InterPro" id="IPR049326">
    <property type="entry name" value="Rhodopsin_dom_fungi"/>
</dbReference>
<reference evidence="9" key="2">
    <citation type="submission" date="2023-06" db="EMBL/GenBank/DDBJ databases">
        <authorList>
            <consortium name="Lawrence Berkeley National Laboratory"/>
            <person name="Haridas S."/>
            <person name="Hensen N."/>
            <person name="Bonometti L."/>
            <person name="Westerberg I."/>
            <person name="Brannstrom I.O."/>
            <person name="Guillou S."/>
            <person name="Cros-Aarteil S."/>
            <person name="Calhoun S."/>
            <person name="Kuo A."/>
            <person name="Mondo S."/>
            <person name="Pangilinan J."/>
            <person name="Riley R."/>
            <person name="Labutti K."/>
            <person name="Andreopoulos B."/>
            <person name="Lipzen A."/>
            <person name="Chen C."/>
            <person name="Yanf M."/>
            <person name="Daum C."/>
            <person name="Ng V."/>
            <person name="Clum A."/>
            <person name="Steindorff A."/>
            <person name="Ohm R."/>
            <person name="Martin F."/>
            <person name="Silar P."/>
            <person name="Natvig D."/>
            <person name="Lalanne C."/>
            <person name="Gautier V."/>
            <person name="Ament-Velasquez S.L."/>
            <person name="Kruys A."/>
            <person name="Hutchinson M.I."/>
            <person name="Powell A.J."/>
            <person name="Barry K."/>
            <person name="Miller A.N."/>
            <person name="Grigoriev I.V."/>
            <person name="Debuchy R."/>
            <person name="Gladieux P."/>
            <person name="Thoren M.H."/>
            <person name="Johannesson H."/>
        </authorList>
    </citation>
    <scope>NUCLEOTIDE SEQUENCE</scope>
    <source>
        <strain evidence="9">CBS 560.94</strain>
    </source>
</reference>
<dbReference type="GeneID" id="87861117"/>
<evidence type="ECO:0000259" key="8">
    <source>
        <dbReference type="Pfam" id="PF20684"/>
    </source>
</evidence>
<keyword evidence="10" id="KW-1185">Reference proteome</keyword>
<feature type="region of interest" description="Disordered" evidence="6">
    <location>
        <begin position="296"/>
        <end position="342"/>
    </location>
</feature>
<comment type="caution">
    <text evidence="9">The sequence shown here is derived from an EMBL/GenBank/DDBJ whole genome shotgun (WGS) entry which is preliminary data.</text>
</comment>
<dbReference type="Pfam" id="PF20684">
    <property type="entry name" value="Fung_rhodopsin"/>
    <property type="match status" value="1"/>
</dbReference>
<dbReference type="PANTHER" id="PTHR33048">
    <property type="entry name" value="PTH11-LIKE INTEGRAL MEMBRANE PROTEIN (AFU_ORTHOLOGUE AFUA_5G11245)"/>
    <property type="match status" value="1"/>
</dbReference>
<name>A0AAE0JQH6_9PEZI</name>
<dbReference type="PANTHER" id="PTHR33048:SF42">
    <property type="entry name" value="INTEGRAL MEMBRANE PROTEIN"/>
    <property type="match status" value="1"/>
</dbReference>
<evidence type="ECO:0000256" key="1">
    <source>
        <dbReference type="ARBA" id="ARBA00004141"/>
    </source>
</evidence>
<keyword evidence="2 7" id="KW-0812">Transmembrane</keyword>
<evidence type="ECO:0000256" key="4">
    <source>
        <dbReference type="ARBA" id="ARBA00023136"/>
    </source>
</evidence>
<feature type="domain" description="Rhodopsin" evidence="8">
    <location>
        <begin position="33"/>
        <end position="270"/>
    </location>
</feature>
<evidence type="ECO:0000256" key="5">
    <source>
        <dbReference type="ARBA" id="ARBA00038359"/>
    </source>
</evidence>
<feature type="compositionally biased region" description="Basic and acidic residues" evidence="6">
    <location>
        <begin position="329"/>
        <end position="340"/>
    </location>
</feature>